<dbReference type="InterPro" id="IPR026039">
    <property type="entry name" value="YfgM"/>
</dbReference>
<comment type="caution">
    <text evidence="11">The sequence shown here is derived from an EMBL/GenBank/DDBJ whole genome shotgun (WGS) entry which is preliminary data.</text>
</comment>
<name>A0ABP3XDW7_9SPHN</name>
<feature type="region of interest" description="Disordered" evidence="8">
    <location>
        <begin position="248"/>
        <end position="267"/>
    </location>
</feature>
<evidence type="ECO:0000256" key="4">
    <source>
        <dbReference type="ARBA" id="ARBA00022692"/>
    </source>
</evidence>
<evidence type="ECO:0000256" key="3">
    <source>
        <dbReference type="ARBA" id="ARBA00022475"/>
    </source>
</evidence>
<sequence>MALSPTNNNAALLQEVDEAVRKDRLDTIMQRFGRWIVAGVIAALLAFGGYLYWGHRQEVARGEKAEELLAAFDKVASGQPSAAAAALKTLEGEGDPAYRAAALLEQSNLKAQSGDIKGAAALVAKVAADTKLDQSLRDMALIRQTALEFDTLKPEAVIARLKPIVDAKDPASSWFPSAAELSAAAYYQQGKFDEAGKLYGRIARTPQISKSLQSRAVQMAGMLGVDAVADRAAASIAADAKRVAERVAANQKGTPDAAAAATSEEAK</sequence>
<feature type="transmembrane region" description="Helical" evidence="9">
    <location>
        <begin position="32"/>
        <end position="53"/>
    </location>
</feature>
<evidence type="ECO:0000256" key="1">
    <source>
        <dbReference type="ARBA" id="ARBA00004167"/>
    </source>
</evidence>
<evidence type="ECO:0000259" key="10">
    <source>
        <dbReference type="Pfam" id="PF09976"/>
    </source>
</evidence>
<keyword evidence="4 9" id="KW-0812">Transmembrane</keyword>
<evidence type="ECO:0000256" key="6">
    <source>
        <dbReference type="ARBA" id="ARBA00023136"/>
    </source>
</evidence>
<evidence type="ECO:0000256" key="9">
    <source>
        <dbReference type="SAM" id="Phobius"/>
    </source>
</evidence>
<protein>
    <submittedName>
        <fullName evidence="11">Tetratricopeptide repeat protein</fullName>
    </submittedName>
</protein>
<keyword evidence="7" id="KW-0143">Chaperone</keyword>
<keyword evidence="3" id="KW-1003">Cell membrane</keyword>
<evidence type="ECO:0000313" key="11">
    <source>
        <dbReference type="EMBL" id="GAA0863300.1"/>
    </source>
</evidence>
<dbReference type="Pfam" id="PF09976">
    <property type="entry name" value="TPR_21"/>
    <property type="match status" value="1"/>
</dbReference>
<accession>A0ABP3XDW7</accession>
<evidence type="ECO:0000256" key="8">
    <source>
        <dbReference type="SAM" id="MobiDB-lite"/>
    </source>
</evidence>
<keyword evidence="12" id="KW-1185">Reference proteome</keyword>
<dbReference type="PANTHER" id="PTHR38035">
    <property type="entry name" value="UPF0070 PROTEIN YFGM"/>
    <property type="match status" value="1"/>
</dbReference>
<evidence type="ECO:0000256" key="2">
    <source>
        <dbReference type="ARBA" id="ARBA00004236"/>
    </source>
</evidence>
<dbReference type="Proteomes" id="UP001500738">
    <property type="component" value="Unassembled WGS sequence"/>
</dbReference>
<gene>
    <name evidence="11" type="ORF">GCM10009115_13380</name>
</gene>
<reference evidence="12" key="1">
    <citation type="journal article" date="2019" name="Int. J. Syst. Evol. Microbiol.">
        <title>The Global Catalogue of Microorganisms (GCM) 10K type strain sequencing project: providing services to taxonomists for standard genome sequencing and annotation.</title>
        <authorList>
            <consortium name="The Broad Institute Genomics Platform"/>
            <consortium name="The Broad Institute Genome Sequencing Center for Infectious Disease"/>
            <person name="Wu L."/>
            <person name="Ma J."/>
        </authorList>
    </citation>
    <scope>NUCLEOTIDE SEQUENCE [LARGE SCALE GENOMIC DNA]</scope>
    <source>
        <strain evidence="12">JCM 15910</strain>
    </source>
</reference>
<dbReference type="EMBL" id="BAAAFE010000006">
    <property type="protein sequence ID" value="GAA0863300.1"/>
    <property type="molecule type" value="Genomic_DNA"/>
</dbReference>
<dbReference type="PANTHER" id="PTHR38035:SF1">
    <property type="entry name" value="ANCILLARY SECYEG TRANSLOCON SUBUNIT"/>
    <property type="match status" value="1"/>
</dbReference>
<keyword evidence="6 9" id="KW-0472">Membrane</keyword>
<comment type="subcellular location">
    <subcellularLocation>
        <location evidence="2">Cell membrane</location>
    </subcellularLocation>
    <subcellularLocation>
        <location evidence="1">Membrane</location>
        <topology evidence="1">Single-pass membrane protein</topology>
    </subcellularLocation>
</comment>
<organism evidence="11 12">
    <name type="scientific">Sphingopyxis soli</name>
    <dbReference type="NCBI Taxonomy" id="592051"/>
    <lineage>
        <taxon>Bacteria</taxon>
        <taxon>Pseudomonadati</taxon>
        <taxon>Pseudomonadota</taxon>
        <taxon>Alphaproteobacteria</taxon>
        <taxon>Sphingomonadales</taxon>
        <taxon>Sphingomonadaceae</taxon>
        <taxon>Sphingopyxis</taxon>
    </lineage>
</organism>
<dbReference type="InterPro" id="IPR018704">
    <property type="entry name" value="SecYEG/CpoB_TPR"/>
</dbReference>
<proteinExistence type="predicted"/>
<keyword evidence="5 9" id="KW-1133">Transmembrane helix</keyword>
<feature type="domain" description="Ancillary SecYEG translocon subunit/Cell division coordinator CpoB TPR" evidence="10">
    <location>
        <begin position="30"/>
        <end position="205"/>
    </location>
</feature>
<dbReference type="RefSeq" id="WP_215350655.1">
    <property type="nucleotide sequence ID" value="NZ_BAAAFE010000006.1"/>
</dbReference>
<evidence type="ECO:0000256" key="7">
    <source>
        <dbReference type="ARBA" id="ARBA00023186"/>
    </source>
</evidence>
<evidence type="ECO:0000256" key="5">
    <source>
        <dbReference type="ARBA" id="ARBA00022989"/>
    </source>
</evidence>
<evidence type="ECO:0000313" key="12">
    <source>
        <dbReference type="Proteomes" id="UP001500738"/>
    </source>
</evidence>